<proteinExistence type="predicted"/>
<dbReference type="RefSeq" id="XP_012888820.1">
    <property type="nucleotide sequence ID" value="XM_013033366.1"/>
</dbReference>
<dbReference type="InterPro" id="IPR001346">
    <property type="entry name" value="Interferon_reg_fact_DNA-bd_dom"/>
</dbReference>
<evidence type="ECO:0000256" key="10">
    <source>
        <dbReference type="ARBA" id="ARBA00023015"/>
    </source>
</evidence>
<dbReference type="CTD" id="3665"/>
<keyword evidence="11" id="KW-0238">DNA-binding</keyword>
<reference evidence="19" key="1">
    <citation type="submission" date="2025-08" db="UniProtKB">
        <authorList>
            <consortium name="RefSeq"/>
        </authorList>
    </citation>
    <scope>IDENTIFICATION</scope>
    <source>
        <tissue evidence="19">Kidney</tissue>
    </source>
</reference>
<dbReference type="GO" id="GO:0005634">
    <property type="term" value="C:nucleus"/>
    <property type="evidence" value="ECO:0007669"/>
    <property type="project" value="UniProtKB-SubCell"/>
</dbReference>
<dbReference type="InterPro" id="IPR036390">
    <property type="entry name" value="WH_DNA-bd_sf"/>
</dbReference>
<feature type="region of interest" description="Disordered" evidence="16">
    <location>
        <begin position="245"/>
        <end position="275"/>
    </location>
</feature>
<dbReference type="InParanoid" id="A0A1S3GJD5"/>
<feature type="region of interest" description="Disordered" evidence="16">
    <location>
        <begin position="206"/>
        <end position="232"/>
    </location>
</feature>
<keyword evidence="10" id="KW-0805">Transcription regulation</keyword>
<keyword evidence="12" id="KW-0010">Activator</keyword>
<evidence type="ECO:0000256" key="4">
    <source>
        <dbReference type="ARBA" id="ARBA00022499"/>
    </source>
</evidence>
<feature type="compositionally biased region" description="Low complexity" evidence="16">
    <location>
        <begin position="251"/>
        <end position="264"/>
    </location>
</feature>
<keyword evidence="13" id="KW-0804">Transcription</keyword>
<dbReference type="PRINTS" id="PR00267">
    <property type="entry name" value="INTFRNREGFCT"/>
</dbReference>
<dbReference type="InterPro" id="IPR036388">
    <property type="entry name" value="WH-like_DNA-bd_sf"/>
</dbReference>
<dbReference type="Proteomes" id="UP000081671">
    <property type="component" value="Unplaced"/>
</dbReference>
<evidence type="ECO:0000256" key="1">
    <source>
        <dbReference type="ARBA" id="ARBA00004123"/>
    </source>
</evidence>
<keyword evidence="5" id="KW-0597">Phosphoprotein</keyword>
<evidence type="ECO:0000256" key="14">
    <source>
        <dbReference type="ARBA" id="ARBA00023242"/>
    </source>
</evidence>
<name>A0A1S3GJD5_DIPOR</name>
<keyword evidence="3" id="KW-0963">Cytoplasm</keyword>
<dbReference type="AlphaFoldDB" id="A0A1S3GJD5"/>
<evidence type="ECO:0000256" key="9">
    <source>
        <dbReference type="ARBA" id="ARBA00022990"/>
    </source>
</evidence>
<evidence type="ECO:0000256" key="6">
    <source>
        <dbReference type="ARBA" id="ARBA00022588"/>
    </source>
</evidence>
<keyword evidence="18" id="KW-1185">Reference proteome</keyword>
<dbReference type="GO" id="GO:0007165">
    <property type="term" value="P:signal transduction"/>
    <property type="evidence" value="ECO:0007669"/>
    <property type="project" value="UniProtKB-ARBA"/>
</dbReference>
<keyword evidence="8" id="KW-0391">Immunity</keyword>
<evidence type="ECO:0000256" key="11">
    <source>
        <dbReference type="ARBA" id="ARBA00023125"/>
    </source>
</evidence>
<dbReference type="GO" id="GO:0051607">
    <property type="term" value="P:defense response to virus"/>
    <property type="evidence" value="ECO:0007669"/>
    <property type="project" value="UniProtKB-ARBA"/>
</dbReference>
<dbReference type="InterPro" id="IPR019817">
    <property type="entry name" value="Interferon_reg_fac_CS"/>
</dbReference>
<dbReference type="GO" id="GO:0032727">
    <property type="term" value="P:positive regulation of interferon-alpha production"/>
    <property type="evidence" value="ECO:0007669"/>
    <property type="project" value="UniProtKB-ARBA"/>
</dbReference>
<dbReference type="FunCoup" id="A0A1S3GJD5">
    <property type="interactions" value="1677"/>
</dbReference>
<dbReference type="FunFam" id="1.10.10.10:FF:000375">
    <property type="entry name" value="Interferon regulatory factor 7"/>
    <property type="match status" value="1"/>
</dbReference>
<evidence type="ECO:0000256" key="8">
    <source>
        <dbReference type="ARBA" id="ARBA00022859"/>
    </source>
</evidence>
<dbReference type="GO" id="GO:0045087">
    <property type="term" value="P:innate immune response"/>
    <property type="evidence" value="ECO:0007669"/>
    <property type="project" value="UniProtKB-KW"/>
</dbReference>
<dbReference type="Pfam" id="PF10401">
    <property type="entry name" value="IRF-3"/>
    <property type="match status" value="1"/>
</dbReference>
<keyword evidence="14" id="KW-0539">Nucleus</keyword>
<gene>
    <name evidence="19" type="primary">Irf7</name>
</gene>
<dbReference type="InterPro" id="IPR019471">
    <property type="entry name" value="Interferon_reg_factor-3"/>
</dbReference>
<keyword evidence="6" id="KW-0399">Innate immunity</keyword>
<dbReference type="GO" id="GO:0045893">
    <property type="term" value="P:positive regulation of DNA-templated transcription"/>
    <property type="evidence" value="ECO:0007669"/>
    <property type="project" value="UniProtKB-ARBA"/>
</dbReference>
<dbReference type="Pfam" id="PF00605">
    <property type="entry name" value="IRF"/>
    <property type="match status" value="1"/>
</dbReference>
<dbReference type="CDD" id="cd00103">
    <property type="entry name" value="IRF"/>
    <property type="match status" value="1"/>
</dbReference>
<dbReference type="FunFam" id="2.60.200.10:FF:000007">
    <property type="entry name" value="Interferon regulatory factor 7"/>
    <property type="match status" value="1"/>
</dbReference>
<dbReference type="KEGG" id="dord:105998598"/>
<evidence type="ECO:0000256" key="7">
    <source>
        <dbReference type="ARBA" id="ARBA00022843"/>
    </source>
</evidence>
<feature type="region of interest" description="Disordered" evidence="16">
    <location>
        <begin position="145"/>
        <end position="176"/>
    </location>
</feature>
<dbReference type="GO" id="GO:0005737">
    <property type="term" value="C:cytoplasm"/>
    <property type="evidence" value="ECO:0007669"/>
    <property type="project" value="UniProtKB-SubCell"/>
</dbReference>
<dbReference type="GO" id="GO:0032728">
    <property type="term" value="P:positive regulation of interferon-beta production"/>
    <property type="evidence" value="ECO:0007669"/>
    <property type="project" value="UniProtKB-ARBA"/>
</dbReference>
<feature type="domain" description="IRF tryptophan pentad repeat" evidence="17">
    <location>
        <begin position="11"/>
        <end position="123"/>
    </location>
</feature>
<evidence type="ECO:0000256" key="2">
    <source>
        <dbReference type="ARBA" id="ARBA00004496"/>
    </source>
</evidence>
<keyword evidence="9" id="KW-0007">Acetylation</keyword>
<evidence type="ECO:0000313" key="19">
    <source>
        <dbReference type="RefSeq" id="XP_012888820.1"/>
    </source>
</evidence>
<dbReference type="PROSITE" id="PS51507">
    <property type="entry name" value="IRF_2"/>
    <property type="match status" value="1"/>
</dbReference>
<evidence type="ECO:0000256" key="15">
    <source>
        <dbReference type="ARBA" id="ARBA00067362"/>
    </source>
</evidence>
<comment type="subcellular location">
    <subcellularLocation>
        <location evidence="2">Cytoplasm</location>
    </subcellularLocation>
    <subcellularLocation>
        <location evidence="1">Nucleus</location>
    </subcellularLocation>
</comment>
<evidence type="ECO:0000256" key="3">
    <source>
        <dbReference type="ARBA" id="ARBA00022490"/>
    </source>
</evidence>
<dbReference type="PANTHER" id="PTHR11949:SF2">
    <property type="entry name" value="INTERFERON REGULATORY FACTOR 7"/>
    <property type="match status" value="1"/>
</dbReference>
<accession>A0A1S3GJD5</accession>
<evidence type="ECO:0000259" key="17">
    <source>
        <dbReference type="PROSITE" id="PS51507"/>
    </source>
</evidence>
<organism evidence="18 19">
    <name type="scientific">Dipodomys ordii</name>
    <name type="common">Ord's kangaroo rat</name>
    <dbReference type="NCBI Taxonomy" id="10020"/>
    <lineage>
        <taxon>Eukaryota</taxon>
        <taxon>Metazoa</taxon>
        <taxon>Chordata</taxon>
        <taxon>Craniata</taxon>
        <taxon>Vertebrata</taxon>
        <taxon>Euteleostomi</taxon>
        <taxon>Mammalia</taxon>
        <taxon>Eutheria</taxon>
        <taxon>Euarchontoglires</taxon>
        <taxon>Glires</taxon>
        <taxon>Rodentia</taxon>
        <taxon>Castorimorpha</taxon>
        <taxon>Heteromyidae</taxon>
        <taxon>Dipodomyinae</taxon>
        <taxon>Dipodomys</taxon>
    </lineage>
</organism>
<dbReference type="Gene3D" id="2.60.200.10">
    <property type="match status" value="1"/>
</dbReference>
<protein>
    <recommendedName>
        <fullName evidence="15">Interferon regulatory factor 7</fullName>
    </recommendedName>
</protein>
<evidence type="ECO:0000256" key="12">
    <source>
        <dbReference type="ARBA" id="ARBA00023159"/>
    </source>
</evidence>
<evidence type="ECO:0000256" key="13">
    <source>
        <dbReference type="ARBA" id="ARBA00023163"/>
    </source>
</evidence>
<dbReference type="SMART" id="SM00348">
    <property type="entry name" value="IRF"/>
    <property type="match status" value="1"/>
</dbReference>
<dbReference type="InterPro" id="IPR017855">
    <property type="entry name" value="SMAD-like_dom_sf"/>
</dbReference>
<dbReference type="GO" id="GO:0045089">
    <property type="term" value="P:positive regulation of innate immune response"/>
    <property type="evidence" value="ECO:0007669"/>
    <property type="project" value="UniProtKB-ARBA"/>
</dbReference>
<keyword evidence="7" id="KW-0832">Ubl conjugation</keyword>
<dbReference type="InterPro" id="IPR008984">
    <property type="entry name" value="SMAD_FHA_dom_sf"/>
</dbReference>
<evidence type="ECO:0000256" key="5">
    <source>
        <dbReference type="ARBA" id="ARBA00022553"/>
    </source>
</evidence>
<evidence type="ECO:0000256" key="16">
    <source>
        <dbReference type="SAM" id="MobiDB-lite"/>
    </source>
</evidence>
<keyword evidence="4" id="KW-1017">Isopeptide bond</keyword>
<evidence type="ECO:0000313" key="18">
    <source>
        <dbReference type="Proteomes" id="UP000081671"/>
    </source>
</evidence>
<dbReference type="OrthoDB" id="9836034at2759"/>
<dbReference type="Gene3D" id="1.10.10.10">
    <property type="entry name" value="Winged helix-like DNA-binding domain superfamily/Winged helix DNA-binding domain"/>
    <property type="match status" value="1"/>
</dbReference>
<dbReference type="PROSITE" id="PS00601">
    <property type="entry name" value="IRF_1"/>
    <property type="match status" value="1"/>
</dbReference>
<dbReference type="GO" id="GO:0000978">
    <property type="term" value="F:RNA polymerase II cis-regulatory region sequence-specific DNA binding"/>
    <property type="evidence" value="ECO:0007669"/>
    <property type="project" value="TreeGrafter"/>
</dbReference>
<dbReference type="GeneID" id="105998598"/>
<dbReference type="SUPFAM" id="SSF46785">
    <property type="entry name" value="Winged helix' DNA-binding domain"/>
    <property type="match status" value="1"/>
</dbReference>
<dbReference type="SUPFAM" id="SSF49879">
    <property type="entry name" value="SMAD/FHA domain"/>
    <property type="match status" value="1"/>
</dbReference>
<dbReference type="SMART" id="SM01243">
    <property type="entry name" value="IRF-3"/>
    <property type="match status" value="1"/>
</dbReference>
<sequence length="525" mass="56460">MAAAEDRVVQRVLFGEWLLSEVSSGRYEGLRWLDETHTVFRVPWKHFARKDLGEADARIFKAWAVARGRWPPGAQPSPEAEAAERAGWKTNFRCALRSTRRFVMLQDNSGDLVDPHKVYMLSSEPGGRASVIPAVHPGEEEAFRAAPPAQGGLPGPFLTGGAESRTPGPLDTMGSDAGDLPLLGVLQQSLLGGPLLEAALGGNQALAQAPGETPGSSLQETGQGAGRAPWGRASTLGLTLDQDVEKAGQGSWDTTSPSALSSSSVAPGAEHPEEPRAAWTMEGVPSPRPQHPALTVEPGPGALDVTIMYKGRTVLQAVVGHPGCVLLYNPTGPAALATEAQPVLFPSPAELPDQKQLRYTEELLRHVAPGLQLELRGLELWALRMGKCKVYWEVGSPLGSASPSTPAQLLERNCHTPIFDFSTFFRELGEFRARQRPGSPHYTIYLGFGQDLSARRPKEKSLILVKLEPLLCRVHVEGVQREGVSSLDSSSLGLCLSSTNSLYDDLEHFLLTWNGGPRPAATSPQ</sequence>
<dbReference type="GO" id="GO:0000981">
    <property type="term" value="F:DNA-binding transcription factor activity, RNA polymerase II-specific"/>
    <property type="evidence" value="ECO:0007669"/>
    <property type="project" value="TreeGrafter"/>
</dbReference>
<dbReference type="PANTHER" id="PTHR11949">
    <property type="entry name" value="INTERFERON REGULATORY FACTOR"/>
    <property type="match status" value="1"/>
</dbReference>